<dbReference type="RefSeq" id="WP_065320276.1">
    <property type="nucleotide sequence ID" value="NZ_CP017477.1"/>
</dbReference>
<evidence type="ECO:0000256" key="1">
    <source>
        <dbReference type="SAM" id="Phobius"/>
    </source>
</evidence>
<keyword evidence="1" id="KW-0812">Transmembrane</keyword>
<feature type="transmembrane region" description="Helical" evidence="1">
    <location>
        <begin position="136"/>
        <end position="155"/>
    </location>
</feature>
<evidence type="ECO:0008006" key="4">
    <source>
        <dbReference type="Google" id="ProtNLM"/>
    </source>
</evidence>
<comment type="caution">
    <text evidence="2">The sequence shown here is derived from an EMBL/GenBank/DDBJ whole genome shotgun (WGS) entry which is preliminary data.</text>
</comment>
<sequence length="216" mass="25473">MKKLFKSTKGLLFLLISFCLFLWMIRISMTKSLFFGFLIWNLFLAYTPYFISSIIKEKMQNSSTFKLIIALFVWLLFLPNAPYIITDFIHLHHAKANLIWLDIFILFAFSSTGLLLAILSLTEVYKLIKQKWNLQYANYFSISATFLCGFGIYLGRFLRFNSWDFFTNPLLILKKSFLSINDPKTWFITISFGSFLYLLFSLFKSVENISLEKQKH</sequence>
<dbReference type="InterPro" id="IPR009793">
    <property type="entry name" value="DUF1361"/>
</dbReference>
<proteinExistence type="predicted"/>
<dbReference type="OrthoDB" id="4540541at2"/>
<dbReference type="AlphaFoldDB" id="A0A1B8TQM6"/>
<organism evidence="2 3">
    <name type="scientific">Polaribacter vadi</name>
    <dbReference type="NCBI Taxonomy" id="1774273"/>
    <lineage>
        <taxon>Bacteria</taxon>
        <taxon>Pseudomonadati</taxon>
        <taxon>Bacteroidota</taxon>
        <taxon>Flavobacteriia</taxon>
        <taxon>Flavobacteriales</taxon>
        <taxon>Flavobacteriaceae</taxon>
    </lineage>
</organism>
<accession>A0A1B8TQM6</accession>
<feature type="transmembrane region" description="Helical" evidence="1">
    <location>
        <begin position="35"/>
        <end position="55"/>
    </location>
</feature>
<feature type="transmembrane region" description="Helical" evidence="1">
    <location>
        <begin position="67"/>
        <end position="86"/>
    </location>
</feature>
<reference evidence="3" key="1">
    <citation type="submission" date="2016-02" db="EMBL/GenBank/DDBJ databases">
        <authorList>
            <person name="Shin S.-K."/>
            <person name="Yi H."/>
            <person name="Kim E."/>
        </authorList>
    </citation>
    <scope>NUCLEOTIDE SEQUENCE [LARGE SCALE GENOMIC DNA]</scope>
    <source>
        <strain evidence="3">LPB0003</strain>
    </source>
</reference>
<keyword evidence="3" id="KW-1185">Reference proteome</keyword>
<keyword evidence="1" id="KW-1133">Transmembrane helix</keyword>
<keyword evidence="1" id="KW-0472">Membrane</keyword>
<evidence type="ECO:0000313" key="3">
    <source>
        <dbReference type="Proteomes" id="UP000092584"/>
    </source>
</evidence>
<dbReference type="Proteomes" id="UP000092584">
    <property type="component" value="Unassembled WGS sequence"/>
</dbReference>
<feature type="transmembrane region" description="Helical" evidence="1">
    <location>
        <begin position="185"/>
        <end position="203"/>
    </location>
</feature>
<dbReference type="Pfam" id="PF07099">
    <property type="entry name" value="DUF1361"/>
    <property type="match status" value="1"/>
</dbReference>
<dbReference type="STRING" id="1774273.LPB03_15205"/>
<dbReference type="EMBL" id="LSFM01000025">
    <property type="protein sequence ID" value="OBY61921.1"/>
    <property type="molecule type" value="Genomic_DNA"/>
</dbReference>
<protein>
    <recommendedName>
        <fullName evidence="4">DUF1361 domain-containing protein</fullName>
    </recommendedName>
</protein>
<dbReference type="KEGG" id="pob:LPB03_15205"/>
<feature type="transmembrane region" description="Helical" evidence="1">
    <location>
        <begin position="98"/>
        <end position="124"/>
    </location>
</feature>
<evidence type="ECO:0000313" key="2">
    <source>
        <dbReference type="EMBL" id="OBY61921.1"/>
    </source>
</evidence>
<gene>
    <name evidence="2" type="ORF">LPB3_14100</name>
</gene>
<name>A0A1B8TQM6_9FLAO</name>
<feature type="transmembrane region" description="Helical" evidence="1">
    <location>
        <begin position="12"/>
        <end position="29"/>
    </location>
</feature>